<dbReference type="Pfam" id="PF08242">
    <property type="entry name" value="Methyltransf_12"/>
    <property type="match status" value="1"/>
</dbReference>
<dbReference type="GO" id="GO:0008168">
    <property type="term" value="F:methyltransferase activity"/>
    <property type="evidence" value="ECO:0007669"/>
    <property type="project" value="UniProtKB-KW"/>
</dbReference>
<evidence type="ECO:0000313" key="3">
    <source>
        <dbReference type="Proteomes" id="UP001551658"/>
    </source>
</evidence>
<dbReference type="EMBL" id="JBFAIH010000007">
    <property type="protein sequence ID" value="MEV0363908.1"/>
    <property type="molecule type" value="Genomic_DNA"/>
</dbReference>
<evidence type="ECO:0000313" key="2">
    <source>
        <dbReference type="EMBL" id="MEV0363908.1"/>
    </source>
</evidence>
<dbReference type="CDD" id="cd02440">
    <property type="entry name" value="AdoMet_MTases"/>
    <property type="match status" value="1"/>
</dbReference>
<feature type="domain" description="Methyltransferase type 12" evidence="1">
    <location>
        <begin position="42"/>
        <end position="138"/>
    </location>
</feature>
<name>A0ABV3F8F0_9NOCA</name>
<dbReference type="GO" id="GO:0032259">
    <property type="term" value="P:methylation"/>
    <property type="evidence" value="ECO:0007669"/>
    <property type="project" value="UniProtKB-KW"/>
</dbReference>
<reference evidence="2 3" key="1">
    <citation type="submission" date="2024-06" db="EMBL/GenBank/DDBJ databases">
        <title>The Natural Products Discovery Center: Release of the First 8490 Sequenced Strains for Exploring Actinobacteria Biosynthetic Diversity.</title>
        <authorList>
            <person name="Kalkreuter E."/>
            <person name="Kautsar S.A."/>
            <person name="Yang D."/>
            <person name="Bader C.D."/>
            <person name="Teijaro C.N."/>
            <person name="Fluegel L."/>
            <person name="Davis C.M."/>
            <person name="Simpson J.R."/>
            <person name="Lauterbach L."/>
            <person name="Steele A.D."/>
            <person name="Gui C."/>
            <person name="Meng S."/>
            <person name="Li G."/>
            <person name="Viehrig K."/>
            <person name="Ye F."/>
            <person name="Su P."/>
            <person name="Kiefer A.F."/>
            <person name="Nichols A."/>
            <person name="Cepeda A.J."/>
            <person name="Yan W."/>
            <person name="Fan B."/>
            <person name="Jiang Y."/>
            <person name="Adhikari A."/>
            <person name="Zheng C.-J."/>
            <person name="Schuster L."/>
            <person name="Cowan T.M."/>
            <person name="Smanski M.J."/>
            <person name="Chevrette M.G."/>
            <person name="De Carvalho L.P.S."/>
            <person name="Shen B."/>
        </authorList>
    </citation>
    <scope>NUCLEOTIDE SEQUENCE [LARGE SCALE GENOMIC DNA]</scope>
    <source>
        <strain evidence="2 3">NPDC050671</strain>
    </source>
</reference>
<dbReference type="SUPFAM" id="SSF53335">
    <property type="entry name" value="S-adenosyl-L-methionine-dependent methyltransferases"/>
    <property type="match status" value="1"/>
</dbReference>
<organism evidence="2 3">
    <name type="scientific">Nocardia fusca</name>
    <dbReference type="NCBI Taxonomy" id="941183"/>
    <lineage>
        <taxon>Bacteria</taxon>
        <taxon>Bacillati</taxon>
        <taxon>Actinomycetota</taxon>
        <taxon>Actinomycetes</taxon>
        <taxon>Mycobacteriales</taxon>
        <taxon>Nocardiaceae</taxon>
        <taxon>Nocardia</taxon>
    </lineage>
</organism>
<keyword evidence="3" id="KW-1185">Reference proteome</keyword>
<proteinExistence type="predicted"/>
<dbReference type="InterPro" id="IPR013217">
    <property type="entry name" value="Methyltransf_12"/>
</dbReference>
<gene>
    <name evidence="2" type="ORF">AB0H72_14515</name>
</gene>
<dbReference type="Gene3D" id="3.40.50.150">
    <property type="entry name" value="Vaccinia Virus protein VP39"/>
    <property type="match status" value="1"/>
</dbReference>
<dbReference type="Proteomes" id="UP001551658">
    <property type="component" value="Unassembled WGS sequence"/>
</dbReference>
<protein>
    <submittedName>
        <fullName evidence="2">Methyltransferase</fullName>
    </submittedName>
</protein>
<keyword evidence="2" id="KW-0489">Methyltransferase</keyword>
<accession>A0ABV3F8F0</accession>
<sequence length="221" mass="24453">MLTAEGAYRENIISHYLNLAAREAVAGITARIAADRAPVRILELGAGIGGTTDEVISGLSGLPVDYHFTDLSAFFLNAARERFADHPWMRYGIVDMNRDLRGTTERYDIVIGANVLHNALHIGEMLRDLHDLLRPGGAVVFIEACKANYPLLTSMKFLMSAAPGGTHPGKEDIRQGARIFLTEDEWCEQLRSAGFTPLLVLPERDHPMFLLDQRVIAAIRD</sequence>
<evidence type="ECO:0000259" key="1">
    <source>
        <dbReference type="Pfam" id="PF08242"/>
    </source>
</evidence>
<dbReference type="InterPro" id="IPR029063">
    <property type="entry name" value="SAM-dependent_MTases_sf"/>
</dbReference>
<keyword evidence="2" id="KW-0808">Transferase</keyword>
<comment type="caution">
    <text evidence="2">The sequence shown here is derived from an EMBL/GenBank/DDBJ whole genome shotgun (WGS) entry which is preliminary data.</text>
</comment>